<dbReference type="InterPro" id="IPR003754">
    <property type="entry name" value="4pyrrol_synth_uPrphyn_synth"/>
</dbReference>
<comment type="caution">
    <text evidence="4">The sequence shown here is derived from an EMBL/GenBank/DDBJ whole genome shotgun (WGS) entry which is preliminary data.</text>
</comment>
<name>A0A1S1R2D3_9ACTN</name>
<dbReference type="GO" id="GO:0004852">
    <property type="term" value="F:uroporphyrinogen-III synthase activity"/>
    <property type="evidence" value="ECO:0007669"/>
    <property type="project" value="InterPro"/>
</dbReference>
<accession>A0A1S1R2D3</accession>
<dbReference type="Pfam" id="PF00486">
    <property type="entry name" value="Trans_reg_C"/>
    <property type="match status" value="1"/>
</dbReference>
<dbReference type="InterPro" id="IPR036108">
    <property type="entry name" value="4pyrrol_syn_uPrphyn_synt_sf"/>
</dbReference>
<dbReference type="Proteomes" id="UP000179627">
    <property type="component" value="Unassembled WGS sequence"/>
</dbReference>
<dbReference type="OrthoDB" id="213853at2"/>
<evidence type="ECO:0000313" key="4">
    <source>
        <dbReference type="EMBL" id="OHV41093.1"/>
    </source>
</evidence>
<evidence type="ECO:0000256" key="1">
    <source>
        <dbReference type="ARBA" id="ARBA00023125"/>
    </source>
</evidence>
<dbReference type="RefSeq" id="WP_071083152.1">
    <property type="nucleotide sequence ID" value="NZ_MBLM01000058.1"/>
</dbReference>
<feature type="domain" description="OmpR/PhoB-type" evidence="3">
    <location>
        <begin position="279"/>
        <end position="369"/>
    </location>
</feature>
<dbReference type="AlphaFoldDB" id="A0A1S1R2D3"/>
<evidence type="ECO:0000256" key="2">
    <source>
        <dbReference type="PROSITE-ProRule" id="PRU01091"/>
    </source>
</evidence>
<keyword evidence="5" id="KW-1185">Reference proteome</keyword>
<dbReference type="GO" id="GO:0003677">
    <property type="term" value="F:DNA binding"/>
    <property type="evidence" value="ECO:0007669"/>
    <property type="project" value="UniProtKB-UniRule"/>
</dbReference>
<reference evidence="5" key="1">
    <citation type="submission" date="2016-07" db="EMBL/GenBank/DDBJ databases">
        <title>Sequence Frankia sp. strain CcI1.17.</title>
        <authorList>
            <person name="Ghodhbane-Gtari F."/>
            <person name="Swanson E."/>
            <person name="Gueddou A."/>
            <person name="Morris K."/>
            <person name="Hezbri K."/>
            <person name="Ktari A."/>
            <person name="Nouioui I."/>
            <person name="Abebe-Akele F."/>
            <person name="Simpson S."/>
            <person name="Thomas K."/>
            <person name="Gtari M."/>
            <person name="Tisa L.S."/>
            <person name="Hurst S."/>
        </authorList>
    </citation>
    <scope>NUCLEOTIDE SEQUENCE [LARGE SCALE GENOMIC DNA]</scope>
    <source>
        <strain evidence="5">Cc1.17</strain>
    </source>
</reference>
<dbReference type="EMBL" id="MBLM01000058">
    <property type="protein sequence ID" value="OHV41093.1"/>
    <property type="molecule type" value="Genomic_DNA"/>
</dbReference>
<dbReference type="CDD" id="cd06578">
    <property type="entry name" value="HemD"/>
    <property type="match status" value="1"/>
</dbReference>
<dbReference type="InterPro" id="IPR001867">
    <property type="entry name" value="OmpR/PhoB-type_DNA-bd"/>
</dbReference>
<keyword evidence="1 2" id="KW-0238">DNA-binding</keyword>
<dbReference type="InterPro" id="IPR036388">
    <property type="entry name" value="WH-like_DNA-bd_sf"/>
</dbReference>
<dbReference type="SMART" id="SM00862">
    <property type="entry name" value="Trans_reg_C"/>
    <property type="match status" value="1"/>
</dbReference>
<gene>
    <name evidence="4" type="ORF">CC117_12850</name>
</gene>
<dbReference type="InterPro" id="IPR016032">
    <property type="entry name" value="Sig_transdc_resp-reg_C-effctor"/>
</dbReference>
<dbReference type="Gene3D" id="1.10.10.10">
    <property type="entry name" value="Winged helix-like DNA-binding domain superfamily/Winged helix DNA-binding domain"/>
    <property type="match status" value="1"/>
</dbReference>
<dbReference type="GO" id="GO:0000160">
    <property type="term" value="P:phosphorelay signal transduction system"/>
    <property type="evidence" value="ECO:0007669"/>
    <property type="project" value="InterPro"/>
</dbReference>
<evidence type="ECO:0000313" key="5">
    <source>
        <dbReference type="Proteomes" id="UP000179627"/>
    </source>
</evidence>
<dbReference type="NCBIfam" id="NF005568">
    <property type="entry name" value="PRK07239.1"/>
    <property type="match status" value="1"/>
</dbReference>
<dbReference type="CDD" id="cd00383">
    <property type="entry name" value="trans_reg_C"/>
    <property type="match status" value="1"/>
</dbReference>
<dbReference type="PANTHER" id="PTHR40082:SF1">
    <property type="entry name" value="BLR5956 PROTEIN"/>
    <property type="match status" value="1"/>
</dbReference>
<dbReference type="SUPFAM" id="SSF46894">
    <property type="entry name" value="C-terminal effector domain of the bipartite response regulators"/>
    <property type="match status" value="1"/>
</dbReference>
<dbReference type="PANTHER" id="PTHR40082">
    <property type="entry name" value="BLR5956 PROTEIN"/>
    <property type="match status" value="1"/>
</dbReference>
<dbReference type="SUPFAM" id="SSF69618">
    <property type="entry name" value="HemD-like"/>
    <property type="match status" value="1"/>
</dbReference>
<proteinExistence type="predicted"/>
<evidence type="ECO:0000259" key="3">
    <source>
        <dbReference type="PROSITE" id="PS51755"/>
    </source>
</evidence>
<sequence length="384" mass="41383">MTGGSLDVEPLAGYTVGITAARRREEFGAALERRGAKVLYGPAIRIVPLADDTELRQATERCLTAPLDVVVATTGIGFRGWMEAADAWDLLDPLTKAIGAATLLARGPKARGAIRATGLREAWSPESESSNEVLEHLIERHDLDGTRIAVQQHGEPLPDLVETLRLAGADVIEVPVYRWIAPEDTTPLRRVIDAVATAELDTVAFTSAPAAVSFLRAADDQGLGEAVHEALLGPVVASCVGPVTAGPLLERDIPVIQPPRARLGALVREIVEQIPRRRGRLLPVADHWLDIRGQAAVVDGRFVPLSRTSMALLRRLAGRPGHVVTRRELLPPGGGDEHAVEVAVGRLRSALGDPRLIQTVAKRGYRLAFEPERGADASTDDWRY</sequence>
<organism evidence="4 5">
    <name type="scientific">Parafrankia colletiae</name>
    <dbReference type="NCBI Taxonomy" id="573497"/>
    <lineage>
        <taxon>Bacteria</taxon>
        <taxon>Bacillati</taxon>
        <taxon>Actinomycetota</taxon>
        <taxon>Actinomycetes</taxon>
        <taxon>Frankiales</taxon>
        <taxon>Frankiaceae</taxon>
        <taxon>Parafrankia</taxon>
    </lineage>
</organism>
<dbReference type="GO" id="GO:0006780">
    <property type="term" value="P:uroporphyrinogen III biosynthetic process"/>
    <property type="evidence" value="ECO:0007669"/>
    <property type="project" value="InterPro"/>
</dbReference>
<feature type="DNA-binding region" description="OmpR/PhoB-type" evidence="2">
    <location>
        <begin position="279"/>
        <end position="369"/>
    </location>
</feature>
<protein>
    <submittedName>
        <fullName evidence="4">Uroporphyrinogen-III synthase</fullName>
    </submittedName>
</protein>
<dbReference type="Gene3D" id="3.40.50.10090">
    <property type="match status" value="2"/>
</dbReference>
<dbReference type="Pfam" id="PF02602">
    <property type="entry name" value="HEM4"/>
    <property type="match status" value="1"/>
</dbReference>
<dbReference type="PROSITE" id="PS51755">
    <property type="entry name" value="OMPR_PHOB"/>
    <property type="match status" value="1"/>
</dbReference>
<dbReference type="InterPro" id="IPR039793">
    <property type="entry name" value="UROS/Hem4"/>
</dbReference>
<dbReference type="GO" id="GO:0006355">
    <property type="term" value="P:regulation of DNA-templated transcription"/>
    <property type="evidence" value="ECO:0007669"/>
    <property type="project" value="InterPro"/>
</dbReference>